<organism evidence="2 3">
    <name type="scientific">Xylaria arbuscula</name>
    <dbReference type="NCBI Taxonomy" id="114810"/>
    <lineage>
        <taxon>Eukaryota</taxon>
        <taxon>Fungi</taxon>
        <taxon>Dikarya</taxon>
        <taxon>Ascomycota</taxon>
        <taxon>Pezizomycotina</taxon>
        <taxon>Sordariomycetes</taxon>
        <taxon>Xylariomycetidae</taxon>
        <taxon>Xylariales</taxon>
        <taxon>Xylariaceae</taxon>
        <taxon>Xylaria</taxon>
    </lineage>
</organism>
<name>A0A9W8N8U5_9PEZI</name>
<dbReference type="VEuPathDB" id="FungiDB:F4678DRAFT_41659"/>
<dbReference type="AlphaFoldDB" id="A0A9W8N8U5"/>
<feature type="region of interest" description="Disordered" evidence="1">
    <location>
        <begin position="643"/>
        <end position="668"/>
    </location>
</feature>
<evidence type="ECO:0000256" key="1">
    <source>
        <dbReference type="SAM" id="MobiDB-lite"/>
    </source>
</evidence>
<gene>
    <name evidence="2" type="ORF">NPX13_g8218</name>
</gene>
<comment type="caution">
    <text evidence="2">The sequence shown here is derived from an EMBL/GenBank/DDBJ whole genome shotgun (WGS) entry which is preliminary data.</text>
</comment>
<accession>A0A9W8N8U5</accession>
<sequence>MAVAPCSQCYQAVRRHLRPHYDSIWVSDSLLASAFERYAATFRTGARYGSSVPGPMEHRKRHAKRHMGELHFGQSNSGAPIWDLANLVDLTQWKWTPPTPPDMRNRRYANAAESPGLSDAVLSSLQALFHSRTDTADDPKSLDAILLPEDVVLSGVAETLPSDSWGANHTPLDVIAAALGSLNGLNDMTILPPLFSEFCDSWQRALTAGRFHGEVIGQVLANISVGLKGEDVEARSSRIVDRLRLLLLDATIEGLSNKQTDNVATFDSIGWSNILHEVSTVQMNTVRVFTKAMACIPRSSLAAMLPSISENLDACFRALGRDTTPSSRTRQTRKMATPLEPLGNPEFRPFLEEVTNMVLGYENIDGISFVDVRFSWLQILARLPGVNQKSLARACNALESGSAARRLTEPEVCQLFFMWANVRAPLDKYTELYYIISRARPDMYSQLGALLWKSRQFHLAKPWSRFLLQIGRDTQVTSIVRKIRHIRRGPPRLAKIALGMRRPLAAVDILCLVEESWKRQFSHQGAMRRDSNFWDSRLGFRALEILTCTSTFDHRKLFRSLYIKPSRHHNWVVATPLHAKGLIINVGLLYQPTNAQLRSSPTLLTDSPLALNETAHKWRSGDQLTITDNRAPGAVEAHMSSPYITTARGGGSGGTLTLSRSGTTQRET</sequence>
<evidence type="ECO:0000313" key="3">
    <source>
        <dbReference type="Proteomes" id="UP001148614"/>
    </source>
</evidence>
<evidence type="ECO:0000313" key="2">
    <source>
        <dbReference type="EMBL" id="KAJ3563385.1"/>
    </source>
</evidence>
<reference evidence="2" key="1">
    <citation type="submission" date="2022-07" db="EMBL/GenBank/DDBJ databases">
        <title>Genome Sequence of Xylaria arbuscula.</title>
        <authorList>
            <person name="Buettner E."/>
        </authorList>
    </citation>
    <scope>NUCLEOTIDE SEQUENCE</scope>
    <source>
        <strain evidence="2">VT107</strain>
    </source>
</reference>
<keyword evidence="3" id="KW-1185">Reference proteome</keyword>
<dbReference type="Proteomes" id="UP001148614">
    <property type="component" value="Unassembled WGS sequence"/>
</dbReference>
<dbReference type="EMBL" id="JANPWZ010001767">
    <property type="protein sequence ID" value="KAJ3563385.1"/>
    <property type="molecule type" value="Genomic_DNA"/>
</dbReference>
<protein>
    <submittedName>
        <fullName evidence="2">Uncharacterized protein</fullName>
    </submittedName>
</protein>
<proteinExistence type="predicted"/>
<feature type="compositionally biased region" description="Low complexity" evidence="1">
    <location>
        <begin position="655"/>
        <end position="668"/>
    </location>
</feature>